<reference evidence="2 3" key="1">
    <citation type="submission" date="2020-02" db="EMBL/GenBank/DDBJ databases">
        <title>Pseudomonas Putida W5 Complete Genome Assembly.</title>
        <authorList>
            <person name="Yuan Z.-C."/>
            <person name="Shaw G.A."/>
            <person name="Cusano A.D."/>
            <person name="Caddey B.J."/>
            <person name="Weselowski B.J."/>
        </authorList>
    </citation>
    <scope>NUCLEOTIDE SEQUENCE [LARGE SCALE GENOMIC DNA]</scope>
    <source>
        <strain evidence="2 3">W5</strain>
    </source>
</reference>
<dbReference type="Proteomes" id="UP000464480">
    <property type="component" value="Chromosome"/>
</dbReference>
<dbReference type="EMBL" id="CP026115">
    <property type="protein sequence ID" value="QHW08408.1"/>
    <property type="molecule type" value="Genomic_DNA"/>
</dbReference>
<organism evidence="2 3">
    <name type="scientific">Pseudomonas putida</name>
    <name type="common">Arthrobacter siderocapsulatus</name>
    <dbReference type="NCBI Taxonomy" id="303"/>
    <lineage>
        <taxon>Bacteria</taxon>
        <taxon>Pseudomonadati</taxon>
        <taxon>Pseudomonadota</taxon>
        <taxon>Gammaproteobacteria</taxon>
        <taxon>Pseudomonadales</taxon>
        <taxon>Pseudomonadaceae</taxon>
        <taxon>Pseudomonas</taxon>
    </lineage>
</organism>
<protein>
    <submittedName>
        <fullName evidence="2">Uncharacterized protein</fullName>
    </submittedName>
</protein>
<feature type="signal peptide" evidence="1">
    <location>
        <begin position="1"/>
        <end position="25"/>
    </location>
</feature>
<evidence type="ECO:0000313" key="3">
    <source>
        <dbReference type="Proteomes" id="UP000464480"/>
    </source>
</evidence>
<evidence type="ECO:0000256" key="1">
    <source>
        <dbReference type="SAM" id="SignalP"/>
    </source>
</evidence>
<keyword evidence="1" id="KW-0732">Signal</keyword>
<dbReference type="RefSeq" id="WP_159410840.1">
    <property type="nucleotide sequence ID" value="NZ_CP026115.2"/>
</dbReference>
<sequence length="45" mass="4793">MTVIKKTLLMLTTLVTLSSALTALAEESSAFVERSQASSARAVKH</sequence>
<gene>
    <name evidence="2" type="ORF">C2H86_28625</name>
</gene>
<feature type="chain" id="PRO_5026022210" evidence="1">
    <location>
        <begin position="26"/>
        <end position="45"/>
    </location>
</feature>
<evidence type="ECO:0000313" key="2">
    <source>
        <dbReference type="EMBL" id="QHW08408.1"/>
    </source>
</evidence>
<name>A0A6I7EJV7_PSEPU</name>
<accession>A0A6I7EJV7</accession>
<proteinExistence type="predicted"/>
<dbReference type="AlphaFoldDB" id="A0A6I7EJV7"/>